<dbReference type="RefSeq" id="WP_168138651.1">
    <property type="nucleotide sequence ID" value="NZ_JAAVJR010000006.1"/>
</dbReference>
<accession>A0ABX1CZ38</accession>
<organism evidence="1 2">
    <name type="scientific">Salinimicrobium oceani</name>
    <dbReference type="NCBI Taxonomy" id="2722702"/>
    <lineage>
        <taxon>Bacteria</taxon>
        <taxon>Pseudomonadati</taxon>
        <taxon>Bacteroidota</taxon>
        <taxon>Flavobacteriia</taxon>
        <taxon>Flavobacteriales</taxon>
        <taxon>Flavobacteriaceae</taxon>
        <taxon>Salinimicrobium</taxon>
    </lineage>
</organism>
<sequence length="120" mass="13226">MRKVHWKTLRVVLPVGETNANKDLFLDKGERIVTAVAVNQDPGQLVSLGLFEGNQEVSTPMNVDFWKRSNAGQYLDGFKPIEFTGGSTITARITTSKALATATDLEVEIVFGIIQEDKQC</sequence>
<dbReference type="EMBL" id="JAAVJR010000006">
    <property type="protein sequence ID" value="NJW53545.1"/>
    <property type="molecule type" value="Genomic_DNA"/>
</dbReference>
<proteinExistence type="predicted"/>
<name>A0ABX1CZ38_9FLAO</name>
<protein>
    <submittedName>
        <fullName evidence="1">Uncharacterized protein</fullName>
    </submittedName>
</protein>
<reference evidence="1 2" key="1">
    <citation type="submission" date="2020-03" db="EMBL/GenBank/DDBJ databases">
        <title>Salinimicrobium sp. nov, isolated from SCS.</title>
        <authorList>
            <person name="Cao W.R."/>
        </authorList>
    </citation>
    <scope>NUCLEOTIDE SEQUENCE [LARGE SCALE GENOMIC DNA]</scope>
    <source>
        <strain evidence="2">J15B91</strain>
    </source>
</reference>
<evidence type="ECO:0000313" key="1">
    <source>
        <dbReference type="EMBL" id="NJW53545.1"/>
    </source>
</evidence>
<gene>
    <name evidence="1" type="ORF">HC175_11495</name>
</gene>
<comment type="caution">
    <text evidence="1">The sequence shown here is derived from an EMBL/GenBank/DDBJ whole genome shotgun (WGS) entry which is preliminary data.</text>
</comment>
<dbReference type="Proteomes" id="UP000703674">
    <property type="component" value="Unassembled WGS sequence"/>
</dbReference>
<keyword evidence="2" id="KW-1185">Reference proteome</keyword>
<evidence type="ECO:0000313" key="2">
    <source>
        <dbReference type="Proteomes" id="UP000703674"/>
    </source>
</evidence>